<name>A0A8H4VL43_9AGAR</name>
<organism evidence="1 2">
    <name type="scientific">Agrocybe pediades</name>
    <dbReference type="NCBI Taxonomy" id="84607"/>
    <lineage>
        <taxon>Eukaryota</taxon>
        <taxon>Fungi</taxon>
        <taxon>Dikarya</taxon>
        <taxon>Basidiomycota</taxon>
        <taxon>Agaricomycotina</taxon>
        <taxon>Agaricomycetes</taxon>
        <taxon>Agaricomycetidae</taxon>
        <taxon>Agaricales</taxon>
        <taxon>Agaricineae</taxon>
        <taxon>Strophariaceae</taxon>
        <taxon>Agrocybe</taxon>
    </lineage>
</organism>
<reference evidence="1 2" key="1">
    <citation type="submission" date="2019-12" db="EMBL/GenBank/DDBJ databases">
        <authorList>
            <person name="Floudas D."/>
            <person name="Bentzer J."/>
            <person name="Ahren D."/>
            <person name="Johansson T."/>
            <person name="Persson P."/>
            <person name="Tunlid A."/>
        </authorList>
    </citation>
    <scope>NUCLEOTIDE SEQUENCE [LARGE SCALE GENOMIC DNA]</scope>
    <source>
        <strain evidence="1 2">CBS 102.39</strain>
    </source>
</reference>
<protein>
    <recommendedName>
        <fullName evidence="3">F-box domain-containing protein</fullName>
    </recommendedName>
</protein>
<evidence type="ECO:0000313" key="1">
    <source>
        <dbReference type="EMBL" id="KAF4613888.1"/>
    </source>
</evidence>
<dbReference type="AlphaFoldDB" id="A0A8H4VL43"/>
<keyword evidence="2" id="KW-1185">Reference proteome</keyword>
<dbReference type="EMBL" id="JAACJL010000045">
    <property type="protein sequence ID" value="KAF4613888.1"/>
    <property type="molecule type" value="Genomic_DNA"/>
</dbReference>
<sequence length="234" mass="26998">MQNTIGIASLPTELLCNVFLKNTERDNSRHNRLVTARHSSQVCQSWRLILLAFPSIWGRLLDLDYFEKGKETWRQEVISRSGGAPLWITGRILSPSTSTFFISLMSDSWERVQHLEIGATSRGPDERWSFLRRAAPNLERLSIKLFNWGTSRYDDRHDGPLAIQSLFSDVAPRLKTFRVPGCFQFEINTPCFSNIHIFTFPPEHTLSTIFSLLKLMPRITHLRVEAGRYVLHPD</sequence>
<evidence type="ECO:0000313" key="2">
    <source>
        <dbReference type="Proteomes" id="UP000521872"/>
    </source>
</evidence>
<proteinExistence type="predicted"/>
<comment type="caution">
    <text evidence="1">The sequence shown here is derived from an EMBL/GenBank/DDBJ whole genome shotgun (WGS) entry which is preliminary data.</text>
</comment>
<accession>A0A8H4VL43</accession>
<dbReference type="Proteomes" id="UP000521872">
    <property type="component" value="Unassembled WGS sequence"/>
</dbReference>
<evidence type="ECO:0008006" key="3">
    <source>
        <dbReference type="Google" id="ProtNLM"/>
    </source>
</evidence>
<gene>
    <name evidence="1" type="ORF">D9613_008110</name>
</gene>